<organism evidence="1">
    <name type="scientific">Salmonella enterica</name>
    <name type="common">Salmonella choleraesuis</name>
    <dbReference type="NCBI Taxonomy" id="28901"/>
    <lineage>
        <taxon>Bacteria</taxon>
        <taxon>Pseudomonadati</taxon>
        <taxon>Pseudomonadota</taxon>
        <taxon>Gammaproteobacteria</taxon>
        <taxon>Enterobacterales</taxon>
        <taxon>Enterobacteriaceae</taxon>
        <taxon>Salmonella</taxon>
    </lineage>
</organism>
<gene>
    <name evidence="1" type="ORF">AC527_09550</name>
</gene>
<protein>
    <submittedName>
        <fullName evidence="1">Uncharacterized protein</fullName>
    </submittedName>
</protein>
<dbReference type="AlphaFoldDB" id="A0A5T2WET1"/>
<comment type="caution">
    <text evidence="1">The sequence shown here is derived from an EMBL/GenBank/DDBJ whole genome shotgun (WGS) entry which is preliminary data.</text>
</comment>
<proteinExistence type="predicted"/>
<sequence>MLNKKKGHQMGALYAWCCMCYADASLTPSRHKSCYHCVSMVIFKLKPGAHPQGIQIIAIRSAIFRLGKRRIRRQVRVK</sequence>
<accession>A0A5T2WET1</accession>
<dbReference type="EMBL" id="AACWFO010000003">
    <property type="protein sequence ID" value="EAM8417499.1"/>
    <property type="molecule type" value="Genomic_DNA"/>
</dbReference>
<reference evidence="1" key="1">
    <citation type="submission" date="2018-08" db="EMBL/GenBank/DDBJ databases">
        <authorList>
            <consortium name="GenomeTrakr network: Whole genome sequencing for foodborne pathogen traceback"/>
        </authorList>
    </citation>
    <scope>NUCLEOTIDE SEQUENCE</scope>
    <source>
        <strain evidence="1">FDA00009177</strain>
    </source>
</reference>
<name>A0A5T2WET1_SALER</name>
<evidence type="ECO:0000313" key="1">
    <source>
        <dbReference type="EMBL" id="EAM8417499.1"/>
    </source>
</evidence>